<accession>A0ABX6H5B0</accession>
<dbReference type="EMBL" id="CP047181">
    <property type="protein sequence ID" value="QHC65017.1"/>
    <property type="molecule type" value="Genomic_DNA"/>
</dbReference>
<geneLocation type="plasmid" evidence="1 2">
    <name>unnamed1</name>
</geneLocation>
<dbReference type="RefSeq" id="WP_159424194.1">
    <property type="nucleotide sequence ID" value="NZ_CP047181.1"/>
</dbReference>
<organism evidence="1 2">
    <name type="scientific">Rathayibacter festucae</name>
    <dbReference type="NCBI Taxonomy" id="110937"/>
    <lineage>
        <taxon>Bacteria</taxon>
        <taxon>Bacillati</taxon>
        <taxon>Actinomycetota</taxon>
        <taxon>Actinomycetes</taxon>
        <taxon>Micrococcales</taxon>
        <taxon>Microbacteriaceae</taxon>
        <taxon>Rathayibacter</taxon>
    </lineage>
</organism>
<evidence type="ECO:0000313" key="1">
    <source>
        <dbReference type="EMBL" id="QHC65017.1"/>
    </source>
</evidence>
<proteinExistence type="predicted"/>
<name>A0ABX6H5B0_9MICO</name>
<protein>
    <recommendedName>
        <fullName evidence="3">Helix-turn-helix domain-containing protein</fullName>
    </recommendedName>
</protein>
<gene>
    <name evidence="1" type="ORF">GSU69_19400</name>
</gene>
<sequence>MPSSEHGQTRHVAELRLPLVAQDSEPRIWTTADDWTMVPRSPDEAAHDLYTLSAAAKRIRKRRATIRAWIQQGLLDYYQREGDHTKYVKLSELQAAYRNRLTALRSRPRDDDGRFTPWT</sequence>
<dbReference type="Proteomes" id="UP000464597">
    <property type="component" value="Plasmid unnamed1"/>
</dbReference>
<reference evidence="2" key="1">
    <citation type="submission" date="2019-12" db="EMBL/GenBank/DDBJ databases">
        <title>Complete and draft genome sequences of new strains and members of some known species of the genus Rathayibacter isolated from plants.</title>
        <authorList>
            <person name="Tarlachkov S.V."/>
            <person name="Starodumova I.P."/>
            <person name="Dorofeeva L.V."/>
            <person name="Prisyazhnaya N.V."/>
            <person name="Leyn S."/>
            <person name="Zlamal J."/>
            <person name="Elan M."/>
            <person name="Osterman A.L."/>
            <person name="Nadler S."/>
            <person name="Subbotin S.A."/>
            <person name="Evtushenko L.I."/>
        </authorList>
    </citation>
    <scope>NUCLEOTIDE SEQUENCE [LARGE SCALE GENOMIC DNA]</scope>
    <source>
        <strain evidence="2">VKM Ac-2802</strain>
        <plasmid evidence="2">unnamed1</plasmid>
    </source>
</reference>
<keyword evidence="1" id="KW-0614">Plasmid</keyword>
<evidence type="ECO:0008006" key="3">
    <source>
        <dbReference type="Google" id="ProtNLM"/>
    </source>
</evidence>
<keyword evidence="2" id="KW-1185">Reference proteome</keyword>
<evidence type="ECO:0000313" key="2">
    <source>
        <dbReference type="Proteomes" id="UP000464597"/>
    </source>
</evidence>